<feature type="region of interest" description="Disordered" evidence="1">
    <location>
        <begin position="79"/>
        <end position="149"/>
    </location>
</feature>
<dbReference type="EMBL" id="CP144753">
    <property type="protein sequence ID" value="WVZ92604.1"/>
    <property type="molecule type" value="Genomic_DNA"/>
</dbReference>
<keyword evidence="2" id="KW-1133">Transmembrane helix</keyword>
<dbReference type="Proteomes" id="UP001341281">
    <property type="component" value="Chromosome 09"/>
</dbReference>
<protein>
    <submittedName>
        <fullName evidence="3">Uncharacterized protein</fullName>
    </submittedName>
</protein>
<feature type="region of interest" description="Disordered" evidence="1">
    <location>
        <begin position="1"/>
        <end position="57"/>
    </location>
</feature>
<feature type="compositionally biased region" description="Acidic residues" evidence="1">
    <location>
        <begin position="131"/>
        <end position="141"/>
    </location>
</feature>
<sequence length="149" mass="16557">MRERGDRDGLREPGEVLDGHADDGRPPRERVQRHGGGPEERAEEQRGGVEPQRPRLHRRFRRALLLLTTTLLAAAAARALRGGDQQQEARDGHRDGELRRAGGRGHLAAVMVVAREDGARADGEREGELPAQEEDGGEDDEERRVHCRS</sequence>
<organism evidence="3 4">
    <name type="scientific">Paspalum notatum var. saurae</name>
    <dbReference type="NCBI Taxonomy" id="547442"/>
    <lineage>
        <taxon>Eukaryota</taxon>
        <taxon>Viridiplantae</taxon>
        <taxon>Streptophyta</taxon>
        <taxon>Embryophyta</taxon>
        <taxon>Tracheophyta</taxon>
        <taxon>Spermatophyta</taxon>
        <taxon>Magnoliopsida</taxon>
        <taxon>Liliopsida</taxon>
        <taxon>Poales</taxon>
        <taxon>Poaceae</taxon>
        <taxon>PACMAD clade</taxon>
        <taxon>Panicoideae</taxon>
        <taxon>Andropogonodae</taxon>
        <taxon>Paspaleae</taxon>
        <taxon>Paspalinae</taxon>
        <taxon>Paspalum</taxon>
    </lineage>
</organism>
<accession>A0AAQ3UNN0</accession>
<proteinExistence type="predicted"/>
<feature type="transmembrane region" description="Helical" evidence="2">
    <location>
        <begin position="63"/>
        <end position="80"/>
    </location>
</feature>
<evidence type="ECO:0000313" key="3">
    <source>
        <dbReference type="EMBL" id="WVZ92604.1"/>
    </source>
</evidence>
<keyword evidence="2" id="KW-0812">Transmembrane</keyword>
<reference evidence="3 4" key="1">
    <citation type="submission" date="2024-02" db="EMBL/GenBank/DDBJ databases">
        <title>High-quality chromosome-scale genome assembly of Pensacola bahiagrass (Paspalum notatum Flugge var. saurae).</title>
        <authorList>
            <person name="Vega J.M."/>
            <person name="Podio M."/>
            <person name="Orjuela J."/>
            <person name="Siena L.A."/>
            <person name="Pessino S.C."/>
            <person name="Combes M.C."/>
            <person name="Mariac C."/>
            <person name="Albertini E."/>
            <person name="Pupilli F."/>
            <person name="Ortiz J.P.A."/>
            <person name="Leblanc O."/>
        </authorList>
    </citation>
    <scope>NUCLEOTIDE SEQUENCE [LARGE SCALE GENOMIC DNA]</scope>
    <source>
        <strain evidence="3">R1</strain>
        <tissue evidence="3">Leaf</tissue>
    </source>
</reference>
<evidence type="ECO:0000256" key="1">
    <source>
        <dbReference type="SAM" id="MobiDB-lite"/>
    </source>
</evidence>
<evidence type="ECO:0000313" key="4">
    <source>
        <dbReference type="Proteomes" id="UP001341281"/>
    </source>
</evidence>
<keyword evidence="4" id="KW-1185">Reference proteome</keyword>
<gene>
    <name evidence="3" type="ORF">U9M48_038653</name>
</gene>
<feature type="compositionally biased region" description="Basic and acidic residues" evidence="1">
    <location>
        <begin position="114"/>
        <end position="128"/>
    </location>
</feature>
<keyword evidence="2" id="KW-0472">Membrane</keyword>
<name>A0AAQ3UNN0_PASNO</name>
<evidence type="ECO:0000256" key="2">
    <source>
        <dbReference type="SAM" id="Phobius"/>
    </source>
</evidence>
<dbReference type="AlphaFoldDB" id="A0AAQ3UNN0"/>
<feature type="compositionally biased region" description="Basic and acidic residues" evidence="1">
    <location>
        <begin position="87"/>
        <end position="100"/>
    </location>
</feature>
<feature type="compositionally biased region" description="Basic and acidic residues" evidence="1">
    <location>
        <begin position="1"/>
        <end position="47"/>
    </location>
</feature>